<comment type="caution">
    <text evidence="3">The sequence shown here is derived from an EMBL/GenBank/DDBJ whole genome shotgun (WGS) entry which is preliminary data.</text>
</comment>
<sequence length="524" mass="55458">MRYKRLLVILLIIAVLCVAVACNDDSDTQNPDNQTPGTQLPEGQNPSGNDNDQGNGETDGEPDGDAGEGEDEGGGNITAYESDGTFYYLSNAEGYTLTSAVNENLNVANIPETFNSKPVTEIGEEAFRLAPWLSDVTVPSTVKVIREQAFSLCRNLTSITFAEGSELVSIGDNAFRAAENLQAIVLPDSLLSVGADCFNEAEALANVTCSNVIRIGRDAFDNTAYIQKQYELPGIIVIGKTAYAYVEVDGGAANLDVYEGIESIADGAFEDNDTIVSVTISSTVSHIGEGAFAYCDNIQSIEVDPANASYYSQDNAVLQEVSGGIRLLRGVDAIPEGVTEIAAKAFSGSAKVVNVEMSDEITAMGAEAFAECLNLTSVVLSDGLTALESFVFSGATSLQNVTVSPGIRSVSGTAFSGCTALSTVTIDSPFVIEAADMSMDVGHLLQWAETVYIPKALTAEELSAAKKELESKLTGEELAAAISELESYNSNLKNAYSAYLAAEFTAVAEDPEMPGYRVFVRNDK</sequence>
<dbReference type="SUPFAM" id="SSF52058">
    <property type="entry name" value="L domain-like"/>
    <property type="match status" value="1"/>
</dbReference>
<gene>
    <name evidence="3" type="ORF">IAB05_01540</name>
</gene>
<keyword evidence="2" id="KW-0732">Signal</keyword>
<evidence type="ECO:0000313" key="4">
    <source>
        <dbReference type="Proteomes" id="UP000824094"/>
    </source>
</evidence>
<proteinExistence type="predicted"/>
<feature type="compositionally biased region" description="Polar residues" evidence="1">
    <location>
        <begin position="28"/>
        <end position="55"/>
    </location>
</feature>
<reference evidence="3" key="2">
    <citation type="journal article" date="2021" name="PeerJ">
        <title>Extensive microbial diversity within the chicken gut microbiome revealed by metagenomics and culture.</title>
        <authorList>
            <person name="Gilroy R."/>
            <person name="Ravi A."/>
            <person name="Getino M."/>
            <person name="Pursley I."/>
            <person name="Horton D.L."/>
            <person name="Alikhan N.F."/>
            <person name="Baker D."/>
            <person name="Gharbi K."/>
            <person name="Hall N."/>
            <person name="Watson M."/>
            <person name="Adriaenssens E.M."/>
            <person name="Foster-Nyarko E."/>
            <person name="Jarju S."/>
            <person name="Secka A."/>
            <person name="Antonio M."/>
            <person name="Oren A."/>
            <person name="Chaudhuri R.R."/>
            <person name="La Ragione R."/>
            <person name="Hildebrand F."/>
            <person name="Pallen M.J."/>
        </authorList>
    </citation>
    <scope>NUCLEOTIDE SEQUENCE</scope>
    <source>
        <strain evidence="3">18911</strain>
    </source>
</reference>
<dbReference type="InterPro" id="IPR026906">
    <property type="entry name" value="LRR_5"/>
</dbReference>
<dbReference type="AlphaFoldDB" id="A0A9D1MGV7"/>
<feature type="compositionally biased region" description="Acidic residues" evidence="1">
    <location>
        <begin position="58"/>
        <end position="73"/>
    </location>
</feature>
<dbReference type="InterPro" id="IPR032675">
    <property type="entry name" value="LRR_dom_sf"/>
</dbReference>
<organism evidence="3 4">
    <name type="scientific">Candidatus Stercoripulliclostridium merdigallinarum</name>
    <dbReference type="NCBI Taxonomy" id="2840951"/>
    <lineage>
        <taxon>Bacteria</taxon>
        <taxon>Bacillati</taxon>
        <taxon>Bacillota</taxon>
        <taxon>Clostridia</taxon>
        <taxon>Eubacteriales</taxon>
        <taxon>Candidatus Stercoripulliclostridium</taxon>
    </lineage>
</organism>
<name>A0A9D1MGV7_9FIRM</name>
<protein>
    <submittedName>
        <fullName evidence="3">Leucine-rich repeat domain-containing protein</fullName>
    </submittedName>
</protein>
<feature type="region of interest" description="Disordered" evidence="1">
    <location>
        <begin position="26"/>
        <end position="77"/>
    </location>
</feature>
<evidence type="ECO:0000313" key="3">
    <source>
        <dbReference type="EMBL" id="HIU60054.1"/>
    </source>
</evidence>
<evidence type="ECO:0000256" key="2">
    <source>
        <dbReference type="SAM" id="SignalP"/>
    </source>
</evidence>
<dbReference type="InterPro" id="IPR053139">
    <property type="entry name" value="Surface_bspA-like"/>
</dbReference>
<evidence type="ECO:0000256" key="1">
    <source>
        <dbReference type="SAM" id="MobiDB-lite"/>
    </source>
</evidence>
<dbReference type="PANTHER" id="PTHR45661">
    <property type="entry name" value="SURFACE ANTIGEN"/>
    <property type="match status" value="1"/>
</dbReference>
<dbReference type="EMBL" id="DVNF01000050">
    <property type="protein sequence ID" value="HIU60054.1"/>
    <property type="molecule type" value="Genomic_DNA"/>
</dbReference>
<dbReference type="PANTHER" id="PTHR45661:SF3">
    <property type="entry name" value="IG-LIKE DOMAIN-CONTAINING PROTEIN"/>
    <property type="match status" value="1"/>
</dbReference>
<dbReference type="Pfam" id="PF13306">
    <property type="entry name" value="LRR_5"/>
    <property type="match status" value="3"/>
</dbReference>
<reference evidence="3" key="1">
    <citation type="submission" date="2020-10" db="EMBL/GenBank/DDBJ databases">
        <authorList>
            <person name="Gilroy R."/>
        </authorList>
    </citation>
    <scope>NUCLEOTIDE SEQUENCE</scope>
    <source>
        <strain evidence="3">18911</strain>
    </source>
</reference>
<feature type="chain" id="PRO_5039718279" evidence="2">
    <location>
        <begin position="22"/>
        <end position="524"/>
    </location>
</feature>
<dbReference type="PROSITE" id="PS51257">
    <property type="entry name" value="PROKAR_LIPOPROTEIN"/>
    <property type="match status" value="1"/>
</dbReference>
<dbReference type="Gene3D" id="3.80.10.10">
    <property type="entry name" value="Ribonuclease Inhibitor"/>
    <property type="match status" value="1"/>
</dbReference>
<accession>A0A9D1MGV7</accession>
<feature type="signal peptide" evidence="2">
    <location>
        <begin position="1"/>
        <end position="21"/>
    </location>
</feature>
<dbReference type="Proteomes" id="UP000824094">
    <property type="component" value="Unassembled WGS sequence"/>
</dbReference>